<protein>
    <submittedName>
        <fullName evidence="1">Uncharacterized protein</fullName>
    </submittedName>
</protein>
<name>A0A8H7U327_9APHY</name>
<proteinExistence type="predicted"/>
<sequence length="19" mass="2078">MSNCMKLGSRSIVAPLYAH</sequence>
<reference evidence="1" key="1">
    <citation type="submission" date="2020-11" db="EMBL/GenBank/DDBJ databases">
        <authorList>
            <person name="Koelle M."/>
            <person name="Horta M.A.C."/>
            <person name="Nowrousian M."/>
            <person name="Ohm R.A."/>
            <person name="Benz P."/>
            <person name="Pilgard A."/>
        </authorList>
    </citation>
    <scope>NUCLEOTIDE SEQUENCE</scope>
    <source>
        <strain evidence="1">FPRL280</strain>
    </source>
</reference>
<gene>
    <name evidence="1" type="ORF">IEO21_03871</name>
</gene>
<dbReference type="Proteomes" id="UP000639403">
    <property type="component" value="Unassembled WGS sequence"/>
</dbReference>
<reference evidence="1" key="2">
    <citation type="journal article" name="Front. Microbiol.">
        <title>Degradative Capacity of Two Strains of Rhodonia placenta: From Phenotype to Genotype.</title>
        <authorList>
            <person name="Kolle M."/>
            <person name="Horta M.A.C."/>
            <person name="Nowrousian M."/>
            <person name="Ohm R.A."/>
            <person name="Benz J.P."/>
            <person name="Pilgard A."/>
        </authorList>
    </citation>
    <scope>NUCLEOTIDE SEQUENCE</scope>
    <source>
        <strain evidence="1">FPRL280</strain>
    </source>
</reference>
<evidence type="ECO:0000313" key="2">
    <source>
        <dbReference type="Proteomes" id="UP000639403"/>
    </source>
</evidence>
<dbReference type="EMBL" id="JADOXO010000052">
    <property type="protein sequence ID" value="KAF9816791.1"/>
    <property type="molecule type" value="Genomic_DNA"/>
</dbReference>
<organism evidence="1 2">
    <name type="scientific">Rhodonia placenta</name>
    <dbReference type="NCBI Taxonomy" id="104341"/>
    <lineage>
        <taxon>Eukaryota</taxon>
        <taxon>Fungi</taxon>
        <taxon>Dikarya</taxon>
        <taxon>Basidiomycota</taxon>
        <taxon>Agaricomycotina</taxon>
        <taxon>Agaricomycetes</taxon>
        <taxon>Polyporales</taxon>
        <taxon>Adustoporiaceae</taxon>
        <taxon>Rhodonia</taxon>
    </lineage>
</organism>
<dbReference type="AlphaFoldDB" id="A0A8H7U327"/>
<evidence type="ECO:0000313" key="1">
    <source>
        <dbReference type="EMBL" id="KAF9816791.1"/>
    </source>
</evidence>
<comment type="caution">
    <text evidence="1">The sequence shown here is derived from an EMBL/GenBank/DDBJ whole genome shotgun (WGS) entry which is preliminary data.</text>
</comment>
<accession>A0A8H7U327</accession>